<name>A0A208ZXF9_YERIN</name>
<dbReference type="InterPro" id="IPR036528">
    <property type="entry name" value="Cloacn_immnty_sf"/>
</dbReference>
<gene>
    <name evidence="1" type="ORF">CBW57_14825</name>
</gene>
<comment type="caution">
    <text evidence="1">The sequence shown here is derived from an EMBL/GenBank/DDBJ whole genome shotgun (WGS) entry which is preliminary data.</text>
</comment>
<dbReference type="GO" id="GO:0015643">
    <property type="term" value="F:toxic substance binding"/>
    <property type="evidence" value="ECO:0007669"/>
    <property type="project" value="InterPro"/>
</dbReference>
<dbReference type="GO" id="GO:0030153">
    <property type="term" value="P:bacteriocin immunity"/>
    <property type="evidence" value="ECO:0007669"/>
    <property type="project" value="InterPro"/>
</dbReference>
<reference evidence="1 2" key="1">
    <citation type="submission" date="2017-05" db="EMBL/GenBank/DDBJ databases">
        <title>Whole genome sequencing of Yersinia kristensenii.</title>
        <authorList>
            <person name="Campioni F."/>
        </authorList>
    </citation>
    <scope>NUCLEOTIDE SEQUENCE [LARGE SCALE GENOMIC DNA]</scope>
    <source>
        <strain evidence="1 2">CFSAN060536</strain>
    </source>
</reference>
<dbReference type="RefSeq" id="WP_080984923.1">
    <property type="nucleotide sequence ID" value="NZ_CBCPKE010000017.1"/>
</dbReference>
<sequence>MTGAEVAQNWITSIQPHFKNIITIDKYNYFIN</sequence>
<dbReference type="Pfam" id="PF03513">
    <property type="entry name" value="Cloacin_immun"/>
    <property type="match status" value="1"/>
</dbReference>
<protein>
    <submittedName>
        <fullName evidence="1">Uncharacterized protein</fullName>
    </submittedName>
</protein>
<evidence type="ECO:0000313" key="2">
    <source>
        <dbReference type="Proteomes" id="UP000196440"/>
    </source>
</evidence>
<dbReference type="Proteomes" id="UP000196440">
    <property type="component" value="Unassembled WGS sequence"/>
</dbReference>
<organism evidence="1 2">
    <name type="scientific">Yersinia intermedia</name>
    <dbReference type="NCBI Taxonomy" id="631"/>
    <lineage>
        <taxon>Bacteria</taxon>
        <taxon>Pseudomonadati</taxon>
        <taxon>Pseudomonadota</taxon>
        <taxon>Gammaproteobacteria</taxon>
        <taxon>Enterobacterales</taxon>
        <taxon>Yersiniaceae</taxon>
        <taxon>Yersinia</taxon>
    </lineage>
</organism>
<accession>A0A208ZXF9</accession>
<dbReference type="EMBL" id="NHOI01000022">
    <property type="protein sequence ID" value="OVZ85088.1"/>
    <property type="molecule type" value="Genomic_DNA"/>
</dbReference>
<evidence type="ECO:0000313" key="1">
    <source>
        <dbReference type="EMBL" id="OVZ85088.1"/>
    </source>
</evidence>
<dbReference type="InterPro" id="IPR003063">
    <property type="entry name" value="Cloacn_immnty_fam"/>
</dbReference>
<dbReference type="Gene3D" id="3.10.50.20">
    <property type="entry name" value="Cloacin immunity protein"/>
    <property type="match status" value="1"/>
</dbReference>
<proteinExistence type="predicted"/>
<dbReference type="SUPFAM" id="SSF54552">
    <property type="entry name" value="Colicin E3 immunity protein"/>
    <property type="match status" value="1"/>
</dbReference>
<dbReference type="AlphaFoldDB" id="A0A208ZXF9"/>